<evidence type="ECO:0000256" key="2">
    <source>
        <dbReference type="ARBA" id="ARBA00008488"/>
    </source>
</evidence>
<comment type="subcellular location">
    <subcellularLocation>
        <location evidence="1">Cell membrane</location>
        <topology evidence="1">Multi-pass membrane protein</topology>
    </subcellularLocation>
</comment>
<keyword evidence="10" id="KW-1185">Reference proteome</keyword>
<evidence type="ECO:0000313" key="10">
    <source>
        <dbReference type="Proteomes" id="UP000002572"/>
    </source>
</evidence>
<dbReference type="PANTHER" id="PTHR20855">
    <property type="entry name" value="ADIPOR/PROGESTIN RECEPTOR-RELATED"/>
    <property type="match status" value="1"/>
</dbReference>
<keyword evidence="6 8" id="KW-0472">Membrane</keyword>
<dbReference type="PANTHER" id="PTHR20855:SF3">
    <property type="entry name" value="LD03007P"/>
    <property type="match status" value="1"/>
</dbReference>
<keyword evidence="4 8" id="KW-0812">Transmembrane</keyword>
<evidence type="ECO:0000256" key="8">
    <source>
        <dbReference type="SAM" id="Phobius"/>
    </source>
</evidence>
<evidence type="ECO:0000256" key="1">
    <source>
        <dbReference type="ARBA" id="ARBA00004651"/>
    </source>
</evidence>
<reference evidence="9 10" key="1">
    <citation type="submission" date="2010-12" db="EMBL/GenBank/DDBJ databases">
        <title>Complete sequence of Desulfurispirillum indicum S5.</title>
        <authorList>
            <consortium name="US DOE Joint Genome Institute"/>
            <person name="Lucas S."/>
            <person name="Copeland A."/>
            <person name="Lapidus A."/>
            <person name="Cheng J.-F."/>
            <person name="Goodwin L."/>
            <person name="Pitluck S."/>
            <person name="Chertkov O."/>
            <person name="Held B."/>
            <person name="Detter J.C."/>
            <person name="Han C."/>
            <person name="Tapia R."/>
            <person name="Land M."/>
            <person name="Hauser L."/>
            <person name="Kyrpides N."/>
            <person name="Ivanova N."/>
            <person name="Mikhailova N."/>
            <person name="Haggblom M."/>
            <person name="Rauschenbach I."/>
            <person name="Bini E."/>
            <person name="Woyke T."/>
        </authorList>
    </citation>
    <scope>NUCLEOTIDE SEQUENCE [LARGE SCALE GENOMIC DNA]</scope>
    <source>
        <strain evidence="10">ATCC BAA-1389 / DSM 22839 / S5</strain>
    </source>
</reference>
<dbReference type="GO" id="GO:0005886">
    <property type="term" value="C:plasma membrane"/>
    <property type="evidence" value="ECO:0007669"/>
    <property type="project" value="UniProtKB-SubCell"/>
</dbReference>
<comment type="similarity">
    <text evidence="2">Belongs to the UPF0073 (Hly-III) family.</text>
</comment>
<keyword evidence="7" id="KW-0862">Zinc</keyword>
<proteinExistence type="inferred from homology"/>
<feature type="transmembrane region" description="Helical" evidence="8">
    <location>
        <begin position="84"/>
        <end position="103"/>
    </location>
</feature>
<evidence type="ECO:0000256" key="5">
    <source>
        <dbReference type="ARBA" id="ARBA00022989"/>
    </source>
</evidence>
<keyword evidence="7" id="KW-0479">Metal-binding</keyword>
<dbReference type="InterPro" id="IPR005744">
    <property type="entry name" value="Hy-lIII"/>
</dbReference>
<dbReference type="STRING" id="653733.Selin_0517"/>
<organism evidence="9 10">
    <name type="scientific">Desulfurispirillum indicum (strain ATCC BAA-1389 / DSM 22839 / S5)</name>
    <dbReference type="NCBI Taxonomy" id="653733"/>
    <lineage>
        <taxon>Bacteria</taxon>
        <taxon>Pseudomonadati</taxon>
        <taxon>Chrysiogenota</taxon>
        <taxon>Chrysiogenia</taxon>
        <taxon>Chrysiogenales</taxon>
        <taxon>Chrysiogenaceae</taxon>
        <taxon>Desulfurispirillum</taxon>
    </lineage>
</organism>
<evidence type="ECO:0000256" key="6">
    <source>
        <dbReference type="ARBA" id="ARBA00023136"/>
    </source>
</evidence>
<dbReference type="FunCoup" id="E6W0L3">
    <property type="interactions" value="61"/>
</dbReference>
<feature type="transmembrane region" description="Helical" evidence="8">
    <location>
        <begin position="140"/>
        <end position="159"/>
    </location>
</feature>
<feature type="binding site" evidence="7">
    <location>
        <position position="71"/>
    </location>
    <ligand>
        <name>Zn(2+)</name>
        <dbReference type="ChEBI" id="CHEBI:29105"/>
    </ligand>
</feature>
<dbReference type="RefSeq" id="WP_013505153.1">
    <property type="nucleotide sequence ID" value="NC_014836.1"/>
</dbReference>
<dbReference type="GO" id="GO:0140911">
    <property type="term" value="F:pore-forming activity"/>
    <property type="evidence" value="ECO:0007669"/>
    <property type="project" value="InterPro"/>
</dbReference>
<dbReference type="InterPro" id="IPR004254">
    <property type="entry name" value="AdipoR/HlyIII-related"/>
</dbReference>
<protein>
    <submittedName>
        <fullName evidence="9">Channel protein, hemolysin III family</fullName>
    </submittedName>
</protein>
<dbReference type="InParanoid" id="E6W0L3"/>
<feature type="transmembrane region" description="Helical" evidence="8">
    <location>
        <begin position="193"/>
        <end position="214"/>
    </location>
</feature>
<feature type="transmembrane region" description="Helical" evidence="8">
    <location>
        <begin position="109"/>
        <end position="128"/>
    </location>
</feature>
<gene>
    <name evidence="9" type="ordered locus">Selin_0517</name>
</gene>
<feature type="transmembrane region" description="Helical" evidence="8">
    <location>
        <begin position="165"/>
        <end position="186"/>
    </location>
</feature>
<dbReference type="AlphaFoldDB" id="E6W0L3"/>
<accession>E6W0L3</accession>
<dbReference type="eggNOG" id="COG1272">
    <property type="taxonomic scope" value="Bacteria"/>
</dbReference>
<dbReference type="NCBIfam" id="TIGR01065">
    <property type="entry name" value="hlyIII"/>
    <property type="match status" value="1"/>
</dbReference>
<evidence type="ECO:0000256" key="3">
    <source>
        <dbReference type="ARBA" id="ARBA00022475"/>
    </source>
</evidence>
<evidence type="ECO:0000313" key="9">
    <source>
        <dbReference type="EMBL" id="ADU65265.1"/>
    </source>
</evidence>
<keyword evidence="3" id="KW-1003">Cell membrane</keyword>
<feature type="binding site" evidence="7">
    <location>
        <position position="196"/>
    </location>
    <ligand>
        <name>Zn(2+)</name>
        <dbReference type="ChEBI" id="CHEBI:29105"/>
    </ligand>
</feature>
<feature type="binding site" evidence="7">
    <location>
        <position position="192"/>
    </location>
    <ligand>
        <name>Zn(2+)</name>
        <dbReference type="ChEBI" id="CHEBI:29105"/>
    </ligand>
</feature>
<dbReference type="KEGG" id="din:Selin_0517"/>
<dbReference type="EMBL" id="CP002432">
    <property type="protein sequence ID" value="ADU65265.1"/>
    <property type="molecule type" value="Genomic_DNA"/>
</dbReference>
<feature type="transmembrane region" description="Helical" evidence="8">
    <location>
        <begin position="21"/>
        <end position="42"/>
    </location>
</feature>
<name>E6W0L3_DESIS</name>
<dbReference type="Proteomes" id="UP000002572">
    <property type="component" value="Chromosome"/>
</dbReference>
<keyword evidence="5 8" id="KW-1133">Transmembrane helix</keyword>
<evidence type="ECO:0000256" key="7">
    <source>
        <dbReference type="PIRSR" id="PIRSR604254-1"/>
    </source>
</evidence>
<evidence type="ECO:0000256" key="4">
    <source>
        <dbReference type="ARBA" id="ARBA00022692"/>
    </source>
</evidence>
<feature type="transmembrane region" description="Helical" evidence="8">
    <location>
        <begin position="48"/>
        <end position="72"/>
    </location>
</feature>
<dbReference type="GO" id="GO:0046872">
    <property type="term" value="F:metal ion binding"/>
    <property type="evidence" value="ECO:0007669"/>
    <property type="project" value="UniProtKB-KW"/>
</dbReference>
<dbReference type="HOGENOM" id="CLU_051078_1_0_0"/>
<dbReference type="Pfam" id="PF03006">
    <property type="entry name" value="HlyIII"/>
    <property type="match status" value="1"/>
</dbReference>
<sequence length="215" mass="23523">MKRSPMTPRPESLGEEIASSVSHGVGFLAAVAATPVLILFAAERGSAWGIVGASVFAATMLLLYIASTLYHALAKNRAKQVFQILDHGAIFLLIAGTYTPFTLGVLRGPWGWTLLGLVWSIAIGGIVLKSMGGIRFEKLSTALYLVMGWLIVIAMKPLWQSMEPWGLFWLVAGGSAYTTGVLFYLVRIPYAHFVWHLFVMAGTTSHFFAVLYYAY</sequence>